<accession>A0A5A9N315</accession>
<evidence type="ECO:0000256" key="1">
    <source>
        <dbReference type="ARBA" id="ARBA00005261"/>
    </source>
</evidence>
<sequence length="279" mass="30539">MATFFGEVLSVYSRAVEEDDDDDLTQNEEDEEIRREIEEKRSVCVQWMSQTDKRSVSCSHLIIAVGLNATGFTSAYVLSCGGWSAVGRVSLWNERSHSSSRTDAAPAPGQPACVLYQQEHNPSVMMCVCTCYVAEDQLFQWAEEVLGCVQKRALTVTVLSDCVLAEYKASDYLSGNSTPFLRALKTATYTGAVACPLLEQPNIITGLSAAVLSHCQVHQIPAVVYQCYSDVTHPDSVTMETYKAALTGVSAAVKMNLCPTSDILQKFTRASDVQSNLYT</sequence>
<proteinExistence type="inferred from homology"/>
<dbReference type="AlphaFoldDB" id="A0A5A9N315"/>
<keyword evidence="4" id="KW-0647">Proteasome</keyword>
<dbReference type="EMBL" id="SOYY01000023">
    <property type="protein sequence ID" value="KAA0704434.1"/>
    <property type="molecule type" value="Genomic_DNA"/>
</dbReference>
<comment type="caution">
    <text evidence="4">The sequence shown here is derived from an EMBL/GenBank/DDBJ whole genome shotgun (WGS) entry which is preliminary data.</text>
</comment>
<dbReference type="GO" id="GO:0070628">
    <property type="term" value="F:proteasome binding"/>
    <property type="evidence" value="ECO:0007669"/>
    <property type="project" value="TreeGrafter"/>
</dbReference>
<protein>
    <recommendedName>
        <fullName evidence="2">Proteasome assembly chaperone 1</fullName>
    </recommendedName>
</protein>
<comment type="similarity">
    <text evidence="1">Belongs to the PSMG1 family.</text>
</comment>
<dbReference type="GO" id="GO:0000502">
    <property type="term" value="C:proteasome complex"/>
    <property type="evidence" value="ECO:0007669"/>
    <property type="project" value="UniProtKB-KW"/>
</dbReference>
<evidence type="ECO:0000313" key="4">
    <source>
        <dbReference type="EMBL" id="KAA0704434.1"/>
    </source>
</evidence>
<dbReference type="Pfam" id="PF16094">
    <property type="entry name" value="PAC1"/>
    <property type="match status" value="1"/>
</dbReference>
<dbReference type="Proteomes" id="UP000324632">
    <property type="component" value="Chromosome 23"/>
</dbReference>
<gene>
    <name evidence="4" type="ORF">E1301_Tti023576</name>
</gene>
<dbReference type="PANTHER" id="PTHR15069:SF1">
    <property type="entry name" value="PROTEASOME ASSEMBLY CHAPERONE 1"/>
    <property type="match status" value="1"/>
</dbReference>
<keyword evidence="3" id="KW-0143">Chaperone</keyword>
<evidence type="ECO:0000313" key="5">
    <source>
        <dbReference type="Proteomes" id="UP000324632"/>
    </source>
</evidence>
<organism evidence="4 5">
    <name type="scientific">Triplophysa tibetana</name>
    <dbReference type="NCBI Taxonomy" id="1572043"/>
    <lineage>
        <taxon>Eukaryota</taxon>
        <taxon>Metazoa</taxon>
        <taxon>Chordata</taxon>
        <taxon>Craniata</taxon>
        <taxon>Vertebrata</taxon>
        <taxon>Euteleostomi</taxon>
        <taxon>Actinopterygii</taxon>
        <taxon>Neopterygii</taxon>
        <taxon>Teleostei</taxon>
        <taxon>Ostariophysi</taxon>
        <taxon>Cypriniformes</taxon>
        <taxon>Nemacheilidae</taxon>
        <taxon>Triplophysa</taxon>
    </lineage>
</organism>
<dbReference type="OrthoDB" id="17536at2759"/>
<evidence type="ECO:0000256" key="3">
    <source>
        <dbReference type="ARBA" id="ARBA00023186"/>
    </source>
</evidence>
<dbReference type="GO" id="GO:0080129">
    <property type="term" value="P:proteasome core complex assembly"/>
    <property type="evidence" value="ECO:0007669"/>
    <property type="project" value="TreeGrafter"/>
</dbReference>
<dbReference type="GO" id="GO:0005783">
    <property type="term" value="C:endoplasmic reticulum"/>
    <property type="evidence" value="ECO:0007669"/>
    <property type="project" value="InterPro"/>
</dbReference>
<name>A0A5A9N315_9TELE</name>
<dbReference type="InterPro" id="IPR016565">
    <property type="entry name" value="Proteasome_assmbl_chp_1"/>
</dbReference>
<dbReference type="PANTHER" id="PTHR15069">
    <property type="entry name" value="PROTEASOME ASSEMBLY CHAPERONE 1"/>
    <property type="match status" value="1"/>
</dbReference>
<evidence type="ECO:0000256" key="2">
    <source>
        <dbReference type="ARBA" id="ARBA00019180"/>
    </source>
</evidence>
<reference evidence="4 5" key="1">
    <citation type="journal article" date="2019" name="Mol. Ecol. Resour.">
        <title>Chromosome-level genome assembly of Triplophysa tibetana, a fish adapted to the harsh high-altitude environment of the Tibetan Plateau.</title>
        <authorList>
            <person name="Yang X."/>
            <person name="Liu H."/>
            <person name="Ma Z."/>
            <person name="Zou Y."/>
            <person name="Zou M."/>
            <person name="Mao Y."/>
            <person name="Li X."/>
            <person name="Wang H."/>
            <person name="Chen T."/>
            <person name="Wang W."/>
            <person name="Yang R."/>
        </authorList>
    </citation>
    <scope>NUCLEOTIDE SEQUENCE [LARGE SCALE GENOMIC DNA]</scope>
    <source>
        <strain evidence="4">TTIB1903HZAU</strain>
        <tissue evidence="4">Muscle</tissue>
    </source>
</reference>
<keyword evidence="5" id="KW-1185">Reference proteome</keyword>